<dbReference type="Proteomes" id="UP000050867">
    <property type="component" value="Unassembled WGS sequence"/>
</dbReference>
<dbReference type="HAMAP" id="MF_00276">
    <property type="entry name" value="KdpC"/>
    <property type="match status" value="1"/>
</dbReference>
<evidence type="ECO:0000313" key="13">
    <source>
        <dbReference type="Proteomes" id="UP000050867"/>
    </source>
</evidence>
<dbReference type="PANTHER" id="PTHR30042:SF2">
    <property type="entry name" value="POTASSIUM-TRANSPORTING ATPASE KDPC SUBUNIT"/>
    <property type="match status" value="1"/>
</dbReference>
<dbReference type="STRING" id="76728.AQ490_25045"/>
<dbReference type="EMBL" id="LLZU01000022">
    <property type="protein sequence ID" value="KRV48538.1"/>
    <property type="molecule type" value="Genomic_DNA"/>
</dbReference>
<gene>
    <name evidence="11" type="primary">kdpC</name>
    <name evidence="12" type="ORF">AQ490_25045</name>
</gene>
<keyword evidence="9 11" id="KW-0406">Ion transport</keyword>
<dbReference type="PIRSF" id="PIRSF001296">
    <property type="entry name" value="K_ATPase_KdpC"/>
    <property type="match status" value="1"/>
</dbReference>
<reference evidence="12 13" key="1">
    <citation type="submission" date="2015-10" db="EMBL/GenBank/DDBJ databases">
        <title>Draft genome sequence of pyrrolomycin-producing Streptomyces vitaminophilus.</title>
        <authorList>
            <person name="Graham D.E."/>
            <person name="Mahan K.M."/>
            <person name="Klingeman D.M."/>
            <person name="Hettich R.L."/>
            <person name="Parry R.J."/>
        </authorList>
    </citation>
    <scope>NUCLEOTIDE SEQUENCE [LARGE SCALE GENOMIC DNA]</scope>
    <source>
        <strain evidence="12 13">ATCC 31673</strain>
    </source>
</reference>
<dbReference type="AlphaFoldDB" id="A0A0T6LQY3"/>
<sequence length="201" mass="21456">MNATLRNTSRLTFAALRALLVLSLITGVLYPLVVTGVAQGAFPDQANGSVVELDGREVGSSLVGQTWNDEDGNPDPRWFQPRPSAADYDAEASGASNLAADSPELLELVRERRARVAAFNGVPESEVPVDAVTASGSGLDPHISPRYARLQADRVARARDLDGAAVRTLVDDAVRSRVAGFLGEPRVNVLQLNLDLAELDR</sequence>
<keyword evidence="1 11" id="KW-0813">Transport</keyword>
<keyword evidence="3 11" id="KW-0633">Potassium transport</keyword>
<evidence type="ECO:0000313" key="12">
    <source>
        <dbReference type="EMBL" id="KRV48538.1"/>
    </source>
</evidence>
<comment type="subcellular location">
    <subcellularLocation>
        <location evidence="11">Cell membrane</location>
        <topology evidence="11">Single-pass membrane protein</topology>
    </subcellularLocation>
</comment>
<accession>A0A0T6LQY3</accession>
<name>A0A0T6LQY3_WENVI</name>
<comment type="caution">
    <text evidence="12">The sequence shown here is derived from an EMBL/GenBank/DDBJ whole genome shotgun (WGS) entry which is preliminary data.</text>
</comment>
<dbReference type="eggNOG" id="COG2156">
    <property type="taxonomic scope" value="Bacteria"/>
</dbReference>
<evidence type="ECO:0000256" key="8">
    <source>
        <dbReference type="ARBA" id="ARBA00022989"/>
    </source>
</evidence>
<evidence type="ECO:0000256" key="2">
    <source>
        <dbReference type="ARBA" id="ARBA00022475"/>
    </source>
</evidence>
<dbReference type="GO" id="GO:0005524">
    <property type="term" value="F:ATP binding"/>
    <property type="evidence" value="ECO:0007669"/>
    <property type="project" value="UniProtKB-UniRule"/>
</dbReference>
<organism evidence="12 13">
    <name type="scientific">Wenjunlia vitaminophila</name>
    <name type="common">Streptomyces vitaminophilus</name>
    <dbReference type="NCBI Taxonomy" id="76728"/>
    <lineage>
        <taxon>Bacteria</taxon>
        <taxon>Bacillati</taxon>
        <taxon>Actinomycetota</taxon>
        <taxon>Actinomycetes</taxon>
        <taxon>Kitasatosporales</taxon>
        <taxon>Streptomycetaceae</taxon>
        <taxon>Wenjunlia</taxon>
    </lineage>
</organism>
<proteinExistence type="inferred from homology"/>
<keyword evidence="2 11" id="KW-1003">Cell membrane</keyword>
<evidence type="ECO:0000256" key="4">
    <source>
        <dbReference type="ARBA" id="ARBA00022692"/>
    </source>
</evidence>
<evidence type="ECO:0000256" key="10">
    <source>
        <dbReference type="ARBA" id="ARBA00023136"/>
    </source>
</evidence>
<dbReference type="NCBIfam" id="TIGR00681">
    <property type="entry name" value="kdpC"/>
    <property type="match status" value="1"/>
</dbReference>
<comment type="function">
    <text evidence="11">Part of the high-affinity ATP-driven potassium transport (or Kdp) system, which catalyzes the hydrolysis of ATP coupled with the electrogenic transport of potassium into the cytoplasm. This subunit acts as a catalytic chaperone that increases the ATP-binding affinity of the ATP-hydrolyzing subunit KdpB by the formation of a transient KdpB/KdpC/ATP ternary complex.</text>
</comment>
<comment type="subunit">
    <text evidence="11">The system is composed of three essential subunits: KdpA, KdpB and KdpC.</text>
</comment>
<keyword evidence="4 11" id="KW-0812">Transmembrane</keyword>
<keyword evidence="6 11" id="KW-0067">ATP-binding</keyword>
<keyword evidence="8 11" id="KW-1133">Transmembrane helix</keyword>
<dbReference type="GO" id="GO:0005886">
    <property type="term" value="C:plasma membrane"/>
    <property type="evidence" value="ECO:0007669"/>
    <property type="project" value="UniProtKB-SubCell"/>
</dbReference>
<dbReference type="OrthoDB" id="9788285at2"/>
<keyword evidence="13" id="KW-1185">Reference proteome</keyword>
<evidence type="ECO:0000256" key="3">
    <source>
        <dbReference type="ARBA" id="ARBA00022538"/>
    </source>
</evidence>
<keyword evidence="10 11" id="KW-0472">Membrane</keyword>
<evidence type="ECO:0000256" key="1">
    <source>
        <dbReference type="ARBA" id="ARBA00022448"/>
    </source>
</evidence>
<dbReference type="PANTHER" id="PTHR30042">
    <property type="entry name" value="POTASSIUM-TRANSPORTING ATPASE C CHAIN"/>
    <property type="match status" value="1"/>
</dbReference>
<dbReference type="RefSeq" id="WP_018385849.1">
    <property type="nucleotide sequence ID" value="NZ_LLZU01000022.1"/>
</dbReference>
<dbReference type="InterPro" id="IPR003820">
    <property type="entry name" value="KdpC"/>
</dbReference>
<evidence type="ECO:0000256" key="9">
    <source>
        <dbReference type="ARBA" id="ARBA00023065"/>
    </source>
</evidence>
<comment type="similarity">
    <text evidence="11">Belongs to the KdpC family.</text>
</comment>
<keyword evidence="7 11" id="KW-0630">Potassium</keyword>
<dbReference type="Pfam" id="PF02669">
    <property type="entry name" value="KdpC"/>
    <property type="match status" value="1"/>
</dbReference>
<keyword evidence="5 11" id="KW-0547">Nucleotide-binding</keyword>
<protein>
    <recommendedName>
        <fullName evidence="11">Potassium-transporting ATPase KdpC subunit</fullName>
    </recommendedName>
    <alternativeName>
        <fullName evidence="11">ATP phosphohydrolase [potassium-transporting] C chain</fullName>
    </alternativeName>
    <alternativeName>
        <fullName evidence="11">Potassium-binding and translocating subunit C</fullName>
    </alternativeName>
    <alternativeName>
        <fullName evidence="11">Potassium-translocating ATPase C chain</fullName>
    </alternativeName>
</protein>
<evidence type="ECO:0000256" key="7">
    <source>
        <dbReference type="ARBA" id="ARBA00022958"/>
    </source>
</evidence>
<evidence type="ECO:0000256" key="6">
    <source>
        <dbReference type="ARBA" id="ARBA00022840"/>
    </source>
</evidence>
<evidence type="ECO:0000256" key="5">
    <source>
        <dbReference type="ARBA" id="ARBA00022741"/>
    </source>
</evidence>
<dbReference type="NCBIfam" id="NF001454">
    <property type="entry name" value="PRK00315.1"/>
    <property type="match status" value="1"/>
</dbReference>
<dbReference type="GO" id="GO:0008556">
    <property type="term" value="F:P-type potassium transmembrane transporter activity"/>
    <property type="evidence" value="ECO:0007669"/>
    <property type="project" value="InterPro"/>
</dbReference>
<evidence type="ECO:0000256" key="11">
    <source>
        <dbReference type="HAMAP-Rule" id="MF_00276"/>
    </source>
</evidence>